<feature type="compositionally biased region" description="Polar residues" evidence="1">
    <location>
        <begin position="61"/>
        <end position="75"/>
    </location>
</feature>
<comment type="caution">
    <text evidence="4">The sequence shown here is derived from an EMBL/GenBank/DDBJ whole genome shotgun (WGS) entry which is preliminary data.</text>
</comment>
<feature type="compositionally biased region" description="Basic and acidic residues" evidence="1">
    <location>
        <begin position="210"/>
        <end position="219"/>
    </location>
</feature>
<accession>A0A1Y2B882</accession>
<feature type="transmembrane region" description="Helical" evidence="2">
    <location>
        <begin position="819"/>
        <end position="838"/>
    </location>
</feature>
<feature type="region of interest" description="Disordered" evidence="1">
    <location>
        <begin position="374"/>
        <end position="536"/>
    </location>
</feature>
<feature type="transmembrane region" description="Helical" evidence="2">
    <location>
        <begin position="850"/>
        <end position="869"/>
    </location>
</feature>
<feature type="transmembrane region" description="Helical" evidence="2">
    <location>
        <begin position="875"/>
        <end position="896"/>
    </location>
</feature>
<feature type="region of interest" description="Disordered" evidence="1">
    <location>
        <begin position="113"/>
        <end position="193"/>
    </location>
</feature>
<dbReference type="OrthoDB" id="10438610at2759"/>
<feature type="transmembrane region" description="Helical" evidence="2">
    <location>
        <begin position="708"/>
        <end position="729"/>
    </location>
</feature>
<feature type="compositionally biased region" description="Polar residues" evidence="1">
    <location>
        <begin position="518"/>
        <end position="533"/>
    </location>
</feature>
<reference evidence="4 5" key="1">
    <citation type="submission" date="2016-07" db="EMBL/GenBank/DDBJ databases">
        <title>Pervasive Adenine N6-methylation of Active Genes in Fungi.</title>
        <authorList>
            <consortium name="DOE Joint Genome Institute"/>
            <person name="Mondo S.J."/>
            <person name="Dannebaum R.O."/>
            <person name="Kuo R.C."/>
            <person name="Labutti K."/>
            <person name="Haridas S."/>
            <person name="Kuo A."/>
            <person name="Salamov A."/>
            <person name="Ahrendt S.R."/>
            <person name="Lipzen A."/>
            <person name="Sullivan W."/>
            <person name="Andreopoulos W.B."/>
            <person name="Clum A."/>
            <person name="Lindquist E."/>
            <person name="Daum C."/>
            <person name="Ramamoorthy G.K."/>
            <person name="Gryganskyi A."/>
            <person name="Culley D."/>
            <person name="Magnuson J.K."/>
            <person name="James T.Y."/>
            <person name="O'Malley M.A."/>
            <person name="Stajich J.E."/>
            <person name="Spatafora J.W."/>
            <person name="Visel A."/>
            <person name="Grigoriev I.V."/>
        </authorList>
    </citation>
    <scope>NUCLEOTIDE SEQUENCE [LARGE SCALE GENOMIC DNA]</scope>
    <source>
        <strain evidence="4 5">JEL800</strain>
    </source>
</reference>
<feature type="transmembrane region" description="Helical" evidence="2">
    <location>
        <begin position="581"/>
        <end position="604"/>
    </location>
</feature>
<keyword evidence="2" id="KW-0812">Transmembrane</keyword>
<evidence type="ECO:0000256" key="3">
    <source>
        <dbReference type="SAM" id="SignalP"/>
    </source>
</evidence>
<feature type="signal peptide" evidence="3">
    <location>
        <begin position="1"/>
        <end position="23"/>
    </location>
</feature>
<keyword evidence="3" id="KW-0732">Signal</keyword>
<feature type="region of interest" description="Disordered" evidence="1">
    <location>
        <begin position="61"/>
        <end position="83"/>
    </location>
</feature>
<dbReference type="EMBL" id="MCGO01000081">
    <property type="protein sequence ID" value="ORY30740.1"/>
    <property type="molecule type" value="Genomic_DNA"/>
</dbReference>
<proteinExistence type="predicted"/>
<feature type="chain" id="PRO_5010999205" evidence="3">
    <location>
        <begin position="24"/>
        <end position="1037"/>
    </location>
</feature>
<evidence type="ECO:0000256" key="2">
    <source>
        <dbReference type="SAM" id="Phobius"/>
    </source>
</evidence>
<feature type="region of interest" description="Disordered" evidence="1">
    <location>
        <begin position="210"/>
        <end position="290"/>
    </location>
</feature>
<dbReference type="Proteomes" id="UP000193642">
    <property type="component" value="Unassembled WGS sequence"/>
</dbReference>
<sequence length="1037" mass="115120">MKATAALLAICIFLILQIILVDAVPLKKEWMDTLPQQGPVIGSEEPEFDSTLSDQIINMNDPTSHMATTDSTPSNPAEDENSIPSYHFVDHVEHIRPRDESLHLMPHPTLIPRSLDLDTEDTAPSYHLPSYNHPREESQSQSESIPLTPDLETGPSDIPSYHLPSYTSYREERQESSDNIPSHHLPSYDTQRVEPQIVIPEALKYFQERSKDIDLDRQRRSLSNPTKNDSPQKSSDVSFQQRSKQHDLNRQIRKGKLAKNRVESQIEIAKASNPNPEYTLPQPQSDVSNEQPRIPLVTDESSDINLLSSQEKFRLHDLNRLTRLSTSPQPPSTQLTMETIKNYQPPPVHPSDHDFIRAEAQDLQVAVPVKDPTQNKTKTIDVPPSPHKRNININAPASPRDSGTKRISNGRPLTVTDDPVEPLSERDLIHAPASPRDPNEIINEPPSPRDPIINEPASSRDKLNIPASPRDPLINEPASPRDKLNIPASPRDTPLETKDYHPLPTDPNSPFRRPRGPLSQNDPQTEPSITPPLSTKAHLRTTLEKRDPSPSHIPHMPPHPTRFGPVLHNWPHSLETSKTGALYETATLIMIAGAIIVSVIYVVTRDAEYGVRKEDVVSERGGWRWVPLTGVVARYTQVLGVCIVGVFEKRGWDVWILKAMVFGPEVGDYFMPIIHILAAYKVSSILLFPCVKRAVLGRVPTVQPVFEFILAVSATISTFLVLPITYQLAKEMTCTYGPSDAFIPGTDIKCWNNDEHVARAGTAGAVLLITVPCFILTCTEVQKSCSQMVTNLSSWFLALQTSLQIITPLLYLHTSTFDAPYTHLFVALSVMAISLTVSKHGCTQIPHLNATIMRLGLAHTMTVALSAILQKSPTYILISGFLTIAMTWPAIAYYFLKTAATSLPPTQKHTPPPTLTLLRSHIHATILAKKTGSSPPPQPTLPTLTTTTKESQYLQKVQILLITWIHAPDPIPPVTALALVSAMEAGDIEGLIAAVEAGDEGLRERVEKWVKDGCGSRVEEVKEWRDVEKTTVACDAV</sequence>
<feature type="transmembrane region" description="Helical" evidence="2">
    <location>
        <begin position="793"/>
        <end position="813"/>
    </location>
</feature>
<dbReference type="AlphaFoldDB" id="A0A1Y2B882"/>
<evidence type="ECO:0000313" key="4">
    <source>
        <dbReference type="EMBL" id="ORY30740.1"/>
    </source>
</evidence>
<feature type="transmembrane region" description="Helical" evidence="2">
    <location>
        <begin position="761"/>
        <end position="781"/>
    </location>
</feature>
<name>A0A1Y2B882_9FUNG</name>
<evidence type="ECO:0000313" key="5">
    <source>
        <dbReference type="Proteomes" id="UP000193642"/>
    </source>
</evidence>
<organism evidence="4 5">
    <name type="scientific">Rhizoclosmatium globosum</name>
    <dbReference type="NCBI Taxonomy" id="329046"/>
    <lineage>
        <taxon>Eukaryota</taxon>
        <taxon>Fungi</taxon>
        <taxon>Fungi incertae sedis</taxon>
        <taxon>Chytridiomycota</taxon>
        <taxon>Chytridiomycota incertae sedis</taxon>
        <taxon>Chytridiomycetes</taxon>
        <taxon>Chytridiales</taxon>
        <taxon>Chytriomycetaceae</taxon>
        <taxon>Rhizoclosmatium</taxon>
    </lineage>
</organism>
<keyword evidence="2" id="KW-0472">Membrane</keyword>
<keyword evidence="2" id="KW-1133">Transmembrane helix</keyword>
<feature type="compositionally biased region" description="Polar residues" evidence="1">
    <location>
        <begin position="272"/>
        <end position="290"/>
    </location>
</feature>
<keyword evidence="5" id="KW-1185">Reference proteome</keyword>
<protein>
    <submittedName>
        <fullName evidence="4">Uncharacterized protein</fullName>
    </submittedName>
</protein>
<feature type="transmembrane region" description="Helical" evidence="2">
    <location>
        <begin position="669"/>
        <end position="688"/>
    </location>
</feature>
<feature type="transmembrane region" description="Helical" evidence="2">
    <location>
        <begin position="625"/>
        <end position="647"/>
    </location>
</feature>
<gene>
    <name evidence="4" type="ORF">BCR33DRAFT_857285</name>
</gene>
<feature type="compositionally biased region" description="Polar residues" evidence="1">
    <location>
        <begin position="221"/>
        <end position="242"/>
    </location>
</feature>
<evidence type="ECO:0000256" key="1">
    <source>
        <dbReference type="SAM" id="MobiDB-lite"/>
    </source>
</evidence>